<evidence type="ECO:0000313" key="4">
    <source>
        <dbReference type="Proteomes" id="UP000249524"/>
    </source>
</evidence>
<evidence type="ECO:0000256" key="1">
    <source>
        <dbReference type="SAM" id="SignalP"/>
    </source>
</evidence>
<dbReference type="Gene3D" id="3.40.390.10">
    <property type="entry name" value="Collagenase (Catalytic Domain)"/>
    <property type="match status" value="1"/>
</dbReference>
<reference evidence="3 4" key="1">
    <citation type="submission" date="2018-05" db="EMBL/GenBank/DDBJ databases">
        <authorList>
            <person name="Lanie J.A."/>
            <person name="Ng W.-L."/>
            <person name="Kazmierczak K.M."/>
            <person name="Andrzejewski T.M."/>
            <person name="Davidsen T.M."/>
            <person name="Wayne K.J."/>
            <person name="Tettelin H."/>
            <person name="Glass J.I."/>
            <person name="Rusch D."/>
            <person name="Podicherti R."/>
            <person name="Tsui H.-C.T."/>
            <person name="Winkler M.E."/>
        </authorList>
    </citation>
    <scope>NUCLEOTIDE SEQUENCE [LARGE SCALE GENOMIC DNA]</scope>
    <source>
        <strain evidence="3 4">BUT-10</strain>
    </source>
</reference>
<dbReference type="EMBL" id="QFYS01000001">
    <property type="protein sequence ID" value="RAK69146.1"/>
    <property type="molecule type" value="Genomic_DNA"/>
</dbReference>
<dbReference type="NCBIfam" id="NF035944">
    <property type="entry name" value="PEPxxWA-CTERM"/>
    <property type="match status" value="1"/>
</dbReference>
<accession>A0A328BT10</accession>
<protein>
    <submittedName>
        <fullName evidence="3">PEP-CTERM sorting domain-containing protein</fullName>
    </submittedName>
</protein>
<keyword evidence="4" id="KW-1185">Reference proteome</keyword>
<dbReference type="NCBIfam" id="NF038122">
    <property type="entry name" value="metallo_LGF"/>
    <property type="match status" value="1"/>
</dbReference>
<dbReference type="SUPFAM" id="SSF55486">
    <property type="entry name" value="Metalloproteases ('zincins'), catalytic domain"/>
    <property type="match status" value="2"/>
</dbReference>
<proteinExistence type="predicted"/>
<feature type="chain" id="PRO_5016374508" evidence="1">
    <location>
        <begin position="24"/>
        <end position="401"/>
    </location>
</feature>
<dbReference type="InterPro" id="IPR024079">
    <property type="entry name" value="MetalloPept_cat_dom_sf"/>
</dbReference>
<dbReference type="Proteomes" id="UP000249524">
    <property type="component" value="Unassembled WGS sequence"/>
</dbReference>
<gene>
    <name evidence="3" type="ORF">DJ019_03840</name>
</gene>
<comment type="caution">
    <text evidence="3">The sequence shown here is derived from an EMBL/GenBank/DDBJ whole genome shotgun (WGS) entry which is preliminary data.</text>
</comment>
<organism evidence="3 4">
    <name type="scientific">Phenylobacterium kunshanense</name>
    <dbReference type="NCBI Taxonomy" id="1445034"/>
    <lineage>
        <taxon>Bacteria</taxon>
        <taxon>Pseudomonadati</taxon>
        <taxon>Pseudomonadota</taxon>
        <taxon>Alphaproteobacteria</taxon>
        <taxon>Caulobacterales</taxon>
        <taxon>Caulobacteraceae</taxon>
        <taxon>Phenylobacterium</taxon>
    </lineage>
</organism>
<dbReference type="InterPro" id="IPR013424">
    <property type="entry name" value="Ice-binding_C"/>
</dbReference>
<sequence>MKLKASAAAAALLATVASTPASALVINLNDIGGVTGSQAEKGFKVAALYWQSVITNDVTVNLNVGFSALGPNILGGANSTLNIYSLDSVQSRIAAGASASSVDQQVVSGGLAPTTPGLFGLGAVEVVTPGYMDPVNQLGIDNTTAVLDNDGSFNNIALAVSAANAKALGLTTDPSQADGTIRFSSTFAFDFNPNDGIAAGSYDFIGVAIHEMGHTLGFLSGADDYDYLGCPNGPLCSVYGQDYPVNDDYWGYAMDLFRYSTDFDGQARLDWRPGADAYFSIDRGASELFGRSELSEGDFHGDGWQASHWGANNTCNDFIGIMNPYLCGGRTAAVTGTDIAMFDAIGWNFVSGLDNGDYRIDTAQIRSQFAAQVPEPGTWALMILGFGAAGSAIRRRRVVAA</sequence>
<dbReference type="GO" id="GO:0008237">
    <property type="term" value="F:metallopeptidase activity"/>
    <property type="evidence" value="ECO:0007669"/>
    <property type="project" value="InterPro"/>
</dbReference>
<dbReference type="AlphaFoldDB" id="A0A328BT10"/>
<name>A0A328BT10_9CAUL</name>
<feature type="domain" description="Ice-binding protein C-terminal" evidence="2">
    <location>
        <begin position="372"/>
        <end position="396"/>
    </location>
</feature>
<dbReference type="NCBIfam" id="TIGR02595">
    <property type="entry name" value="PEP_CTERM"/>
    <property type="match status" value="1"/>
</dbReference>
<feature type="signal peptide" evidence="1">
    <location>
        <begin position="1"/>
        <end position="23"/>
    </location>
</feature>
<dbReference type="Pfam" id="PF07589">
    <property type="entry name" value="PEP-CTERM"/>
    <property type="match status" value="1"/>
</dbReference>
<evidence type="ECO:0000313" key="3">
    <source>
        <dbReference type="EMBL" id="RAK69146.1"/>
    </source>
</evidence>
<evidence type="ECO:0000259" key="2">
    <source>
        <dbReference type="Pfam" id="PF07589"/>
    </source>
</evidence>
<keyword evidence="1" id="KW-0732">Signal</keyword>
<dbReference type="OrthoDB" id="8198236at2"/>